<protein>
    <recommendedName>
        <fullName evidence="3">Phage protein</fullName>
    </recommendedName>
</protein>
<comment type="caution">
    <text evidence="1">The sequence shown here is derived from an EMBL/GenBank/DDBJ whole genome shotgun (WGS) entry which is preliminary data.</text>
</comment>
<evidence type="ECO:0000313" key="2">
    <source>
        <dbReference type="Proteomes" id="UP000649232"/>
    </source>
</evidence>
<organism evidence="1 2">
    <name type="scientific">Paraglaciecola chathamensis</name>
    <dbReference type="NCBI Taxonomy" id="368405"/>
    <lineage>
        <taxon>Bacteria</taxon>
        <taxon>Pseudomonadati</taxon>
        <taxon>Pseudomonadota</taxon>
        <taxon>Gammaproteobacteria</taxon>
        <taxon>Alteromonadales</taxon>
        <taxon>Alteromonadaceae</taxon>
        <taxon>Paraglaciecola</taxon>
    </lineage>
</organism>
<accession>A0ABS0WI88</accession>
<evidence type="ECO:0000313" key="1">
    <source>
        <dbReference type="EMBL" id="MBJ2138202.1"/>
    </source>
</evidence>
<proteinExistence type="predicted"/>
<reference evidence="1 2" key="1">
    <citation type="submission" date="2020-12" db="EMBL/GenBank/DDBJ databases">
        <title>Draft genome sequences of nine environmental bacterial isolates colonizing plastic.</title>
        <authorList>
            <person name="Borre I."/>
            <person name="Sonnenschein E.C."/>
        </authorList>
    </citation>
    <scope>NUCLEOTIDE SEQUENCE [LARGE SCALE GENOMIC DNA]</scope>
    <source>
        <strain evidence="1 2">IB30</strain>
    </source>
</reference>
<sequence>MKNQKEIIGDLTVQEQKILQTVMTLEQTNLYIKDLKQNKSKENDAIGDVVKIIEKVIKNEN</sequence>
<dbReference type="RefSeq" id="WP_198825594.1">
    <property type="nucleotide sequence ID" value="NZ_JAEILT010000030.1"/>
</dbReference>
<gene>
    <name evidence="1" type="ORF">JEU11_17200</name>
</gene>
<dbReference type="EMBL" id="JAEILT010000030">
    <property type="protein sequence ID" value="MBJ2138202.1"/>
    <property type="molecule type" value="Genomic_DNA"/>
</dbReference>
<dbReference type="Proteomes" id="UP000649232">
    <property type="component" value="Unassembled WGS sequence"/>
</dbReference>
<name>A0ABS0WI88_9ALTE</name>
<evidence type="ECO:0008006" key="3">
    <source>
        <dbReference type="Google" id="ProtNLM"/>
    </source>
</evidence>